<proteinExistence type="predicted"/>
<sequence length="226" mass="27070">MADTAEYTAELAEWFRRYEDRSKAKPMEDYMRNQYPFLGLKTPERTRLTKEFWAKHGIPVGNELLDVVRQLWLLPEREFQNVGMAFLEKHAKKAKKTDIDVFESLITTKSWWDTVDYLASHTMGDHLARHPDLIPEYTERWINSDDLWLRRTAILYQLRYKQQTDVGRLFDYISRCKDEKEFFIRKAIGWALREYSKTDEQSVREFVAVSRLSPLSEREALKYVSR</sequence>
<protein>
    <submittedName>
        <fullName evidence="1">3-methyladenine DNA glycosylase AlkD</fullName>
    </submittedName>
</protein>
<dbReference type="Gene3D" id="1.25.40.290">
    <property type="entry name" value="ARM repeat domains"/>
    <property type="match status" value="1"/>
</dbReference>
<evidence type="ECO:0000313" key="1">
    <source>
        <dbReference type="EMBL" id="RED61738.1"/>
    </source>
</evidence>
<dbReference type="RefSeq" id="WP_245987565.1">
    <property type="nucleotide sequence ID" value="NZ_QRDY01000005.1"/>
</dbReference>
<comment type="caution">
    <text evidence="1">The sequence shown here is derived from an EMBL/GenBank/DDBJ whole genome shotgun (WGS) entry which is preliminary data.</text>
</comment>
<dbReference type="Gene3D" id="1.20.1660.10">
    <property type="entry name" value="Hypothetical protein (EF3068)"/>
    <property type="match status" value="1"/>
</dbReference>
<dbReference type="InterPro" id="IPR016024">
    <property type="entry name" value="ARM-type_fold"/>
</dbReference>
<dbReference type="AlphaFoldDB" id="A0A3D9IJ24"/>
<name>A0A3D9IJ24_9BACL</name>
<dbReference type="EMBL" id="QRDY01000005">
    <property type="protein sequence ID" value="RED61738.1"/>
    <property type="molecule type" value="Genomic_DNA"/>
</dbReference>
<dbReference type="SUPFAM" id="SSF48371">
    <property type="entry name" value="ARM repeat"/>
    <property type="match status" value="1"/>
</dbReference>
<organism evidence="1 2">
    <name type="scientific">Cohnella lupini</name>
    <dbReference type="NCBI Taxonomy" id="1294267"/>
    <lineage>
        <taxon>Bacteria</taxon>
        <taxon>Bacillati</taxon>
        <taxon>Bacillota</taxon>
        <taxon>Bacilli</taxon>
        <taxon>Bacillales</taxon>
        <taxon>Paenibacillaceae</taxon>
        <taxon>Cohnella</taxon>
    </lineage>
</organism>
<evidence type="ECO:0000313" key="2">
    <source>
        <dbReference type="Proteomes" id="UP000256869"/>
    </source>
</evidence>
<dbReference type="PANTHER" id="PTHR34070:SF1">
    <property type="entry name" value="DNA ALKYLATION REPAIR PROTEIN"/>
    <property type="match status" value="1"/>
</dbReference>
<reference evidence="1 2" key="1">
    <citation type="submission" date="2018-07" db="EMBL/GenBank/DDBJ databases">
        <title>Genomic Encyclopedia of Type Strains, Phase III (KMG-III): the genomes of soil and plant-associated and newly described type strains.</title>
        <authorList>
            <person name="Whitman W."/>
        </authorList>
    </citation>
    <scope>NUCLEOTIDE SEQUENCE [LARGE SCALE GENOMIC DNA]</scope>
    <source>
        <strain evidence="1 2">CECT 8236</strain>
    </source>
</reference>
<gene>
    <name evidence="1" type="ORF">DFP95_105167</name>
</gene>
<dbReference type="CDD" id="cd07064">
    <property type="entry name" value="AlkD_like_1"/>
    <property type="match status" value="1"/>
</dbReference>
<dbReference type="Pfam" id="PF08713">
    <property type="entry name" value="DNA_alkylation"/>
    <property type="match status" value="1"/>
</dbReference>
<dbReference type="PANTHER" id="PTHR34070">
    <property type="entry name" value="ARMADILLO-TYPE FOLD"/>
    <property type="match status" value="1"/>
</dbReference>
<accession>A0A3D9IJ24</accession>
<keyword evidence="2" id="KW-1185">Reference proteome</keyword>
<dbReference type="InterPro" id="IPR014825">
    <property type="entry name" value="DNA_alkylation"/>
</dbReference>
<dbReference type="Proteomes" id="UP000256869">
    <property type="component" value="Unassembled WGS sequence"/>
</dbReference>